<dbReference type="RefSeq" id="XP_031921650.1">
    <property type="nucleotide sequence ID" value="XM_032077275.1"/>
</dbReference>
<sequence>MATCVYEIAESTLGRIMSDLWRYSQVDKPLDNVLKKVLQLKTQLEVQKVLQENARLLKQQPIDQPLPRQQAVRVKHLMKFVFEQKSRQKEKQEKLRRLTCNSLVFLGISYNVKALYEMRIPEFDFVVHNIEKFIQQHNLNDYMYRKDIDRVINQQFEVDDDDDSRLLKEFLKQRIELRPLKRKFVDDRRPEPLGGDNTSLGSTVDGVQERQAEIPTMSIPSTDSLTGAVYQLTIKDAQAITMSDHIRGGIWLTNTYNMNFPPFVTIPISQEMSDRFATQCLQINFSSEPGV</sequence>
<dbReference type="EMBL" id="ML737885">
    <property type="protein sequence ID" value="KAE8358569.1"/>
    <property type="molecule type" value="Genomic_DNA"/>
</dbReference>
<dbReference type="GeneID" id="43661721"/>
<reference evidence="1 2" key="1">
    <citation type="submission" date="2019-04" db="EMBL/GenBank/DDBJ databases">
        <title>Friends and foes A comparative genomics studyof 23 Aspergillus species from section Flavi.</title>
        <authorList>
            <consortium name="DOE Joint Genome Institute"/>
            <person name="Kjaerbolling I."/>
            <person name="Vesth T."/>
            <person name="Frisvad J.C."/>
            <person name="Nybo J.L."/>
            <person name="Theobald S."/>
            <person name="Kildgaard S."/>
            <person name="Isbrandt T."/>
            <person name="Kuo A."/>
            <person name="Sato A."/>
            <person name="Lyhne E.K."/>
            <person name="Kogle M.E."/>
            <person name="Wiebenga A."/>
            <person name="Kun R.S."/>
            <person name="Lubbers R.J."/>
            <person name="Makela M.R."/>
            <person name="Barry K."/>
            <person name="Chovatia M."/>
            <person name="Clum A."/>
            <person name="Daum C."/>
            <person name="Haridas S."/>
            <person name="He G."/>
            <person name="LaButti K."/>
            <person name="Lipzen A."/>
            <person name="Mondo S."/>
            <person name="Riley R."/>
            <person name="Salamov A."/>
            <person name="Simmons B.A."/>
            <person name="Magnuson J.K."/>
            <person name="Henrissat B."/>
            <person name="Mortensen U.H."/>
            <person name="Larsen T.O."/>
            <person name="Devries R.P."/>
            <person name="Grigoriev I.V."/>
            <person name="Machida M."/>
            <person name="Baker S.E."/>
            <person name="Andersen M.R."/>
        </authorList>
    </citation>
    <scope>NUCLEOTIDE SEQUENCE [LARGE SCALE GENOMIC DNA]</scope>
    <source>
        <strain evidence="1 2">CBS 763.97</strain>
    </source>
</reference>
<accession>A0A5N6ZNZ8</accession>
<proteinExistence type="predicted"/>
<dbReference type="OrthoDB" id="3520662at2759"/>
<dbReference type="AlphaFoldDB" id="A0A5N6ZNZ8"/>
<evidence type="ECO:0000313" key="2">
    <source>
        <dbReference type="Proteomes" id="UP000326268"/>
    </source>
</evidence>
<evidence type="ECO:0000313" key="1">
    <source>
        <dbReference type="EMBL" id="KAE8358569.1"/>
    </source>
</evidence>
<gene>
    <name evidence="1" type="ORF">BDV27DRAFT_67579</name>
</gene>
<protein>
    <submittedName>
        <fullName evidence="1">Uncharacterized protein</fullName>
    </submittedName>
</protein>
<keyword evidence="2" id="KW-1185">Reference proteome</keyword>
<dbReference type="Proteomes" id="UP000326268">
    <property type="component" value="Unassembled WGS sequence"/>
</dbReference>
<name>A0A5N6ZNZ8_9EURO</name>
<organism evidence="1 2">
    <name type="scientific">Aspergillus caelatus</name>
    <dbReference type="NCBI Taxonomy" id="61420"/>
    <lineage>
        <taxon>Eukaryota</taxon>
        <taxon>Fungi</taxon>
        <taxon>Dikarya</taxon>
        <taxon>Ascomycota</taxon>
        <taxon>Pezizomycotina</taxon>
        <taxon>Eurotiomycetes</taxon>
        <taxon>Eurotiomycetidae</taxon>
        <taxon>Eurotiales</taxon>
        <taxon>Aspergillaceae</taxon>
        <taxon>Aspergillus</taxon>
        <taxon>Aspergillus subgen. Circumdati</taxon>
    </lineage>
</organism>